<dbReference type="Proteomes" id="UP000471166">
    <property type="component" value="Unassembled WGS sequence"/>
</dbReference>
<name>A0A6P1CSG2_9NOCA</name>
<organism evidence="1 2">
    <name type="scientific">Nocardia cyriacigeorgica</name>
    <dbReference type="NCBI Taxonomy" id="135487"/>
    <lineage>
        <taxon>Bacteria</taxon>
        <taxon>Bacillati</taxon>
        <taxon>Actinomycetota</taxon>
        <taxon>Actinomycetes</taxon>
        <taxon>Mycobacteriales</taxon>
        <taxon>Nocardiaceae</taxon>
        <taxon>Nocardia</taxon>
    </lineage>
</organism>
<dbReference type="RefSeq" id="WP_163846811.1">
    <property type="nucleotide sequence ID" value="NZ_JAAGVB010000047.1"/>
</dbReference>
<dbReference type="AlphaFoldDB" id="A0A6P1CSG2"/>
<evidence type="ECO:0000313" key="1">
    <source>
        <dbReference type="EMBL" id="NEW35520.1"/>
    </source>
</evidence>
<proteinExistence type="predicted"/>
<sequence>MESRDSVTSAVLTVLELLCPGQQTIAQLGVEARPWRMMPRGAGAAVTPAWLRWSRAAHRLHGVPLSRG</sequence>
<dbReference type="EMBL" id="JAAGVB010000047">
    <property type="protein sequence ID" value="NEW35520.1"/>
    <property type="molecule type" value="Genomic_DNA"/>
</dbReference>
<accession>A0A6P1CSG2</accession>
<comment type="caution">
    <text evidence="1">The sequence shown here is derived from an EMBL/GenBank/DDBJ whole genome shotgun (WGS) entry which is preliminary data.</text>
</comment>
<protein>
    <submittedName>
        <fullName evidence="1">Uncharacterized protein</fullName>
    </submittedName>
</protein>
<evidence type="ECO:0000313" key="2">
    <source>
        <dbReference type="Proteomes" id="UP000471166"/>
    </source>
</evidence>
<reference evidence="1 2" key="1">
    <citation type="submission" date="2020-01" db="EMBL/GenBank/DDBJ databases">
        <title>Genetics and antimicrobial susceptibilities of Nocardia species isolated from the soil; a comparison with species isolated from humans.</title>
        <authorList>
            <person name="Carrasco G."/>
            <person name="Monzon S."/>
            <person name="Sansegundo M."/>
            <person name="Garcia E."/>
            <person name="Garrido N."/>
            <person name="Medina M.J."/>
            <person name="Villalon P."/>
            <person name="Ramirez-Arocha A.C."/>
            <person name="Jimenez P."/>
            <person name="Cuesta I."/>
            <person name="Valdezate S."/>
        </authorList>
    </citation>
    <scope>NUCLEOTIDE SEQUENCE [LARGE SCALE GENOMIC DNA]</scope>
    <source>
        <strain evidence="1 2">CNM20110626</strain>
    </source>
</reference>
<gene>
    <name evidence="1" type="ORF">GV791_23560</name>
</gene>